<feature type="signal peptide" evidence="1">
    <location>
        <begin position="1"/>
        <end position="21"/>
    </location>
</feature>
<protein>
    <recommendedName>
        <fullName evidence="4">Sugar lactone lactonase YvrE</fullName>
    </recommendedName>
</protein>
<reference evidence="2 3" key="1">
    <citation type="submission" date="2018-03" db="EMBL/GenBank/DDBJ databases">
        <title>Genomic Encyclopedia of Archaeal and Bacterial Type Strains, Phase II (KMG-II): from individual species to whole genera.</title>
        <authorList>
            <person name="Goeker M."/>
        </authorList>
    </citation>
    <scope>NUCLEOTIDE SEQUENCE [LARGE SCALE GENOMIC DNA]</scope>
    <source>
        <strain evidence="2 3">DSM 45348</strain>
    </source>
</reference>
<comment type="caution">
    <text evidence="2">The sequence shown here is derived from an EMBL/GenBank/DDBJ whole genome shotgun (WGS) entry which is preliminary data.</text>
</comment>
<proteinExistence type="predicted"/>
<evidence type="ECO:0000313" key="3">
    <source>
        <dbReference type="Proteomes" id="UP000239209"/>
    </source>
</evidence>
<gene>
    <name evidence="2" type="ORF">CLV70_113204</name>
</gene>
<evidence type="ECO:0000256" key="1">
    <source>
        <dbReference type="SAM" id="SignalP"/>
    </source>
</evidence>
<dbReference type="PANTHER" id="PTHR42060">
    <property type="entry name" value="NHL REPEAT-CONTAINING PROTEIN-RELATED"/>
    <property type="match status" value="1"/>
</dbReference>
<dbReference type="InterPro" id="IPR052998">
    <property type="entry name" value="Hetero-Diels-Alderase-like"/>
</dbReference>
<accession>A0A2T0RU85</accession>
<dbReference type="EMBL" id="PVZG01000013">
    <property type="protein sequence ID" value="PRY24766.1"/>
    <property type="molecule type" value="Genomic_DNA"/>
</dbReference>
<dbReference type="Proteomes" id="UP000239209">
    <property type="component" value="Unassembled WGS sequence"/>
</dbReference>
<dbReference type="Gene3D" id="2.120.10.30">
    <property type="entry name" value="TolB, C-terminal domain"/>
    <property type="match status" value="1"/>
</dbReference>
<dbReference type="RefSeq" id="WP_146164159.1">
    <property type="nucleotide sequence ID" value="NZ_PVZG01000013.1"/>
</dbReference>
<keyword evidence="3" id="KW-1185">Reference proteome</keyword>
<dbReference type="OrthoDB" id="9768084at2"/>
<dbReference type="AlphaFoldDB" id="A0A2T0RU85"/>
<sequence length="317" mass="33679">MRTTLLILSAVVAQLVGPSAAAGSDLAPSADRHSITGKAFDFSAGENPEDLSFNPDGSMNISMLGKVAQQPPSLVRLHRSGAVTTLFKGENGEMLTGNVRADDGVIYYNLNSPVASRAGVWKLPPDGRPVRVAAVPGASFLNGLALHPDGRSLYIADSVAGVIWTVDIRLGTSEKWFENPILAPTESDRFGANGVRYHRGALWISSTAQGALLKVSITRAGRPGRMAVVASGVVGIDDFTFAGDHSDVAIVAANRSAEVQVIRPGGRRITILSRDDGLNWPTAAEIRGSSLYITQAGLEEPHDARVWRISTGRTREF</sequence>
<keyword evidence="1" id="KW-0732">Signal</keyword>
<evidence type="ECO:0008006" key="4">
    <source>
        <dbReference type="Google" id="ProtNLM"/>
    </source>
</evidence>
<dbReference type="PANTHER" id="PTHR42060:SF1">
    <property type="entry name" value="NHL REPEAT-CONTAINING PROTEIN"/>
    <property type="match status" value="1"/>
</dbReference>
<dbReference type="InterPro" id="IPR011042">
    <property type="entry name" value="6-blade_b-propeller_TolB-like"/>
</dbReference>
<name>A0A2T0RU85_9ACTN</name>
<organism evidence="2 3">
    <name type="scientific">Pseudosporangium ferrugineum</name>
    <dbReference type="NCBI Taxonomy" id="439699"/>
    <lineage>
        <taxon>Bacteria</taxon>
        <taxon>Bacillati</taxon>
        <taxon>Actinomycetota</taxon>
        <taxon>Actinomycetes</taxon>
        <taxon>Micromonosporales</taxon>
        <taxon>Micromonosporaceae</taxon>
        <taxon>Pseudosporangium</taxon>
    </lineage>
</organism>
<feature type="chain" id="PRO_5015716502" description="Sugar lactone lactonase YvrE" evidence="1">
    <location>
        <begin position="22"/>
        <end position="317"/>
    </location>
</feature>
<evidence type="ECO:0000313" key="2">
    <source>
        <dbReference type="EMBL" id="PRY24766.1"/>
    </source>
</evidence>
<dbReference type="SUPFAM" id="SSF63829">
    <property type="entry name" value="Calcium-dependent phosphotriesterase"/>
    <property type="match status" value="1"/>
</dbReference>